<proteinExistence type="predicted"/>
<organism evidence="1 2">
    <name type="scientific">Cytospora mali</name>
    <name type="common">Apple Valsa canker fungus</name>
    <name type="synonym">Valsa mali</name>
    <dbReference type="NCBI Taxonomy" id="578113"/>
    <lineage>
        <taxon>Eukaryota</taxon>
        <taxon>Fungi</taxon>
        <taxon>Dikarya</taxon>
        <taxon>Ascomycota</taxon>
        <taxon>Pezizomycotina</taxon>
        <taxon>Sordariomycetes</taxon>
        <taxon>Sordariomycetidae</taxon>
        <taxon>Diaporthales</taxon>
        <taxon>Cytosporaceae</taxon>
        <taxon>Cytospora</taxon>
    </lineage>
</organism>
<reference evidence="1" key="1">
    <citation type="submission" date="2014-12" db="EMBL/GenBank/DDBJ databases">
        <title>Genome Sequence of Valsa Canker Pathogens Uncovers a Specific Adaption of Colonization on Woody Bark.</title>
        <authorList>
            <person name="Yin Z."/>
            <person name="Liu H."/>
            <person name="Gao X."/>
            <person name="Li Z."/>
            <person name="Song N."/>
            <person name="Ke X."/>
            <person name="Dai Q."/>
            <person name="Wu Y."/>
            <person name="Sun Y."/>
            <person name="Xu J.-R."/>
            <person name="Kang Z.K."/>
            <person name="Wang L."/>
            <person name="Huang L."/>
        </authorList>
    </citation>
    <scope>NUCLEOTIDE SEQUENCE [LARGE SCALE GENOMIC DNA]</scope>
    <source>
        <strain evidence="1">03-8</strain>
    </source>
</reference>
<evidence type="ECO:0000313" key="1">
    <source>
        <dbReference type="EMBL" id="KUI69267.1"/>
    </source>
</evidence>
<dbReference type="EMBL" id="CM003102">
    <property type="protein sequence ID" value="KUI69267.1"/>
    <property type="molecule type" value="Genomic_DNA"/>
</dbReference>
<protein>
    <submittedName>
        <fullName evidence="1">Uncharacterized protein</fullName>
    </submittedName>
</protein>
<dbReference type="Proteomes" id="UP000078559">
    <property type="component" value="Chromosome 5"/>
</dbReference>
<sequence length="124" mass="13563">MLSPGKEAWFGGEATETRDAGAFAMADRRWVDHLNVAVYGSIAECGSVVTRRRKLDTGAGHSRNQLLSLAMRGYNINTTITCAVRHWKKSRDQGVSVMCDSVAVDRIGGELIGLNPFPTPQTRQ</sequence>
<gene>
    <name evidence="1" type="ORF">VM1G_05024</name>
</gene>
<dbReference type="AlphaFoldDB" id="A0A194VZ22"/>
<keyword evidence="2" id="KW-1185">Reference proteome</keyword>
<evidence type="ECO:0000313" key="2">
    <source>
        <dbReference type="Proteomes" id="UP000078559"/>
    </source>
</evidence>
<name>A0A194VZ22_CYTMA</name>
<accession>A0A194VZ22</accession>